<feature type="non-terminal residue" evidence="1">
    <location>
        <position position="67"/>
    </location>
</feature>
<protein>
    <submittedName>
        <fullName evidence="1">Uncharacterized protein</fullName>
    </submittedName>
</protein>
<keyword evidence="2" id="KW-1185">Reference proteome</keyword>
<proteinExistence type="predicted"/>
<accession>A0A6S7H2X2</accession>
<gene>
    <name evidence="1" type="ORF">PACLA_8A089561</name>
</gene>
<reference evidence="1" key="1">
    <citation type="submission" date="2020-04" db="EMBL/GenBank/DDBJ databases">
        <authorList>
            <person name="Alioto T."/>
            <person name="Alioto T."/>
            <person name="Gomez Garrido J."/>
        </authorList>
    </citation>
    <scope>NUCLEOTIDE SEQUENCE</scope>
    <source>
        <strain evidence="1">A484AB</strain>
    </source>
</reference>
<evidence type="ECO:0000313" key="1">
    <source>
        <dbReference type="EMBL" id="CAB3990910.1"/>
    </source>
</evidence>
<dbReference type="AlphaFoldDB" id="A0A6S7H2X2"/>
<organism evidence="1 2">
    <name type="scientific">Paramuricea clavata</name>
    <name type="common">Red gorgonian</name>
    <name type="synonym">Violescent sea-whip</name>
    <dbReference type="NCBI Taxonomy" id="317549"/>
    <lineage>
        <taxon>Eukaryota</taxon>
        <taxon>Metazoa</taxon>
        <taxon>Cnidaria</taxon>
        <taxon>Anthozoa</taxon>
        <taxon>Octocorallia</taxon>
        <taxon>Malacalcyonacea</taxon>
        <taxon>Plexauridae</taxon>
        <taxon>Paramuricea</taxon>
    </lineage>
</organism>
<evidence type="ECO:0000313" key="2">
    <source>
        <dbReference type="Proteomes" id="UP001152795"/>
    </source>
</evidence>
<name>A0A6S7H2X2_PARCT</name>
<sequence>MAYGQPVSGQSTAVSIAMSILGHKTSIGELTSAGALKLTKGRTLPFWWDDASDFSVLEELAVSSYNN</sequence>
<dbReference type="Proteomes" id="UP001152795">
    <property type="component" value="Unassembled WGS sequence"/>
</dbReference>
<comment type="caution">
    <text evidence="1">The sequence shown here is derived from an EMBL/GenBank/DDBJ whole genome shotgun (WGS) entry which is preliminary data.</text>
</comment>
<dbReference type="EMBL" id="CACRXK020001750">
    <property type="protein sequence ID" value="CAB3990910.1"/>
    <property type="molecule type" value="Genomic_DNA"/>
</dbReference>